<feature type="region of interest" description="Disordered" evidence="3">
    <location>
        <begin position="88"/>
        <end position="112"/>
    </location>
</feature>
<dbReference type="PRINTS" id="PR00502">
    <property type="entry name" value="NUDIXFAMILY"/>
</dbReference>
<organism evidence="5 6">
    <name type="scientific">Nakamurella leprariae</name>
    <dbReference type="NCBI Taxonomy" id="2803911"/>
    <lineage>
        <taxon>Bacteria</taxon>
        <taxon>Bacillati</taxon>
        <taxon>Actinomycetota</taxon>
        <taxon>Actinomycetes</taxon>
        <taxon>Nakamurellales</taxon>
        <taxon>Nakamurellaceae</taxon>
        <taxon>Nakamurella</taxon>
    </lineage>
</organism>
<feature type="domain" description="Nudix hydrolase" evidence="4">
    <location>
        <begin position="47"/>
        <end position="177"/>
    </location>
</feature>
<accession>A0A938YHN8</accession>
<dbReference type="PANTHER" id="PTHR43046">
    <property type="entry name" value="GDP-MANNOSE MANNOSYL HYDROLASE"/>
    <property type="match status" value="1"/>
</dbReference>
<evidence type="ECO:0000313" key="5">
    <source>
        <dbReference type="EMBL" id="MBM9467990.1"/>
    </source>
</evidence>
<feature type="compositionally biased region" description="Low complexity" evidence="3">
    <location>
        <begin position="88"/>
        <end position="97"/>
    </location>
</feature>
<proteinExistence type="predicted"/>
<dbReference type="RefSeq" id="WP_205260944.1">
    <property type="nucleotide sequence ID" value="NZ_JAERWK010000015.1"/>
</dbReference>
<dbReference type="PANTHER" id="PTHR43046:SF2">
    <property type="entry name" value="8-OXO-DGTP DIPHOSPHATASE-RELATED"/>
    <property type="match status" value="1"/>
</dbReference>
<evidence type="ECO:0000259" key="4">
    <source>
        <dbReference type="PROSITE" id="PS51462"/>
    </source>
</evidence>
<sequence>MSAASDEDPRRWRVYGERTLYDNPWVRLVRVDVEPPDGHRFEHHVVRLQRVVMVLALRNDGTEALILRRHRFVTDQVGWGLPGRIVDPGEAPEATAAREAEEETGYRPTDPGRKLLEWQPMVGMVDTPHEVWVFDQVERVGHPTDAAEAGIVGWVPLVDVPAMIDRGEILGGGSITGLPRYLVDHPVR</sequence>
<dbReference type="InterPro" id="IPR020476">
    <property type="entry name" value="Nudix_hydrolase"/>
</dbReference>
<comment type="cofactor">
    <cofactor evidence="1">
        <name>Mg(2+)</name>
        <dbReference type="ChEBI" id="CHEBI:18420"/>
    </cofactor>
</comment>
<dbReference type="InterPro" id="IPR015797">
    <property type="entry name" value="NUDIX_hydrolase-like_dom_sf"/>
</dbReference>
<evidence type="ECO:0000313" key="6">
    <source>
        <dbReference type="Proteomes" id="UP000663792"/>
    </source>
</evidence>
<dbReference type="Proteomes" id="UP000663792">
    <property type="component" value="Unassembled WGS sequence"/>
</dbReference>
<dbReference type="PROSITE" id="PS51462">
    <property type="entry name" value="NUDIX"/>
    <property type="match status" value="1"/>
</dbReference>
<dbReference type="InterPro" id="IPR000086">
    <property type="entry name" value="NUDIX_hydrolase_dom"/>
</dbReference>
<dbReference type="Gene3D" id="3.90.79.10">
    <property type="entry name" value="Nucleoside Triphosphate Pyrophosphohydrolase"/>
    <property type="match status" value="1"/>
</dbReference>
<reference evidence="5" key="1">
    <citation type="submission" date="2021-01" db="EMBL/GenBank/DDBJ databases">
        <title>YIM 132084 draft genome.</title>
        <authorList>
            <person name="An D."/>
        </authorList>
    </citation>
    <scope>NUCLEOTIDE SEQUENCE</scope>
    <source>
        <strain evidence="5">YIM 132084</strain>
    </source>
</reference>
<dbReference type="GO" id="GO:0016787">
    <property type="term" value="F:hydrolase activity"/>
    <property type="evidence" value="ECO:0007669"/>
    <property type="project" value="UniProtKB-KW"/>
</dbReference>
<dbReference type="SUPFAM" id="SSF55811">
    <property type="entry name" value="Nudix"/>
    <property type="match status" value="1"/>
</dbReference>
<evidence type="ECO:0000256" key="2">
    <source>
        <dbReference type="ARBA" id="ARBA00022801"/>
    </source>
</evidence>
<comment type="caution">
    <text evidence="5">The sequence shown here is derived from an EMBL/GenBank/DDBJ whole genome shotgun (WGS) entry which is preliminary data.</text>
</comment>
<name>A0A938YHN8_9ACTN</name>
<evidence type="ECO:0000256" key="1">
    <source>
        <dbReference type="ARBA" id="ARBA00001946"/>
    </source>
</evidence>
<dbReference type="Pfam" id="PF00293">
    <property type="entry name" value="NUDIX"/>
    <property type="match status" value="1"/>
</dbReference>
<evidence type="ECO:0000256" key="3">
    <source>
        <dbReference type="SAM" id="MobiDB-lite"/>
    </source>
</evidence>
<dbReference type="AlphaFoldDB" id="A0A938YHN8"/>
<protein>
    <submittedName>
        <fullName evidence="5">NUDIX domain-containing protein</fullName>
    </submittedName>
</protein>
<gene>
    <name evidence="5" type="ORF">JL106_11935</name>
</gene>
<dbReference type="EMBL" id="JAERWK010000015">
    <property type="protein sequence ID" value="MBM9467990.1"/>
    <property type="molecule type" value="Genomic_DNA"/>
</dbReference>
<keyword evidence="2" id="KW-0378">Hydrolase</keyword>
<keyword evidence="6" id="KW-1185">Reference proteome</keyword>